<gene>
    <name evidence="1" type="ORF">FRZ61_43800</name>
</gene>
<dbReference type="KEGG" id="hadh:FRZ61_43800"/>
<dbReference type="Proteomes" id="UP000325797">
    <property type="component" value="Chromosome"/>
</dbReference>
<evidence type="ECO:0000313" key="1">
    <source>
        <dbReference type="EMBL" id="QEX24439.1"/>
    </source>
</evidence>
<dbReference type="EMBL" id="CP042582">
    <property type="protein sequence ID" value="QEX24439.1"/>
    <property type="molecule type" value="Genomic_DNA"/>
</dbReference>
<accession>A0A5J6N3Q3</accession>
<name>A0A5J6N3Q3_9PROT</name>
<proteinExistence type="predicted"/>
<reference evidence="1 2" key="1">
    <citation type="submission" date="2019-08" db="EMBL/GenBank/DDBJ databases">
        <title>Hyperibacter terrae gen. nov., sp. nov. and Hyperibacter viscosus sp. nov., two new members in the family Rhodospirillaceae isolated from the rhizosphere of Hypericum perforatum.</title>
        <authorList>
            <person name="Noviana Z."/>
        </authorList>
    </citation>
    <scope>NUCLEOTIDE SEQUENCE [LARGE SCALE GENOMIC DNA]</scope>
    <source>
        <strain evidence="1 2">R5959</strain>
    </source>
</reference>
<evidence type="ECO:0000313" key="2">
    <source>
        <dbReference type="Proteomes" id="UP000325797"/>
    </source>
</evidence>
<organism evidence="1 2">
    <name type="scientific">Hypericibacter adhaerens</name>
    <dbReference type="NCBI Taxonomy" id="2602016"/>
    <lineage>
        <taxon>Bacteria</taxon>
        <taxon>Pseudomonadati</taxon>
        <taxon>Pseudomonadota</taxon>
        <taxon>Alphaproteobacteria</taxon>
        <taxon>Rhodospirillales</taxon>
        <taxon>Dongiaceae</taxon>
        <taxon>Hypericibacter</taxon>
    </lineage>
</organism>
<sequence length="118" mass="12353">MRRAIAPEAARAVAIAAGRYEHAGKRRGMRSMSAPAASTAPRIRVSIALTGGSAEPAKASARLLRNSRIAAPSSAAGLRTGPDILVPPPPSVLDLGCRSRIGIENQAVEMMKRVLRFA</sequence>
<dbReference type="AlphaFoldDB" id="A0A5J6N3Q3"/>
<keyword evidence="2" id="KW-1185">Reference proteome</keyword>
<protein>
    <submittedName>
        <fullName evidence="1">Uncharacterized protein</fullName>
    </submittedName>
</protein>